<dbReference type="InterPro" id="IPR050768">
    <property type="entry name" value="UPF0353/GerABKA_families"/>
</dbReference>
<dbReference type="PANTHER" id="PTHR22550">
    <property type="entry name" value="SPORE GERMINATION PROTEIN"/>
    <property type="match status" value="1"/>
</dbReference>
<keyword evidence="3 5" id="KW-1133">Transmembrane helix</keyword>
<dbReference type="SMART" id="SM00327">
    <property type="entry name" value="VWA"/>
    <property type="match status" value="1"/>
</dbReference>
<keyword evidence="8" id="KW-1185">Reference proteome</keyword>
<accession>A0A916JP02</accession>
<organism evidence="7 8">
    <name type="scientific">Parvicella tangerina</name>
    <dbReference type="NCBI Taxonomy" id="2829795"/>
    <lineage>
        <taxon>Bacteria</taxon>
        <taxon>Pseudomonadati</taxon>
        <taxon>Bacteroidota</taxon>
        <taxon>Flavobacteriia</taxon>
        <taxon>Flavobacteriales</taxon>
        <taxon>Parvicellaceae</taxon>
        <taxon>Parvicella</taxon>
    </lineage>
</organism>
<dbReference type="RefSeq" id="WP_258542814.1">
    <property type="nucleotide sequence ID" value="NZ_OU015584.1"/>
</dbReference>
<dbReference type="PRINTS" id="PR00453">
    <property type="entry name" value="VWFADOMAIN"/>
</dbReference>
<feature type="domain" description="VWFA" evidence="6">
    <location>
        <begin position="98"/>
        <end position="292"/>
    </location>
</feature>
<evidence type="ECO:0000256" key="4">
    <source>
        <dbReference type="ARBA" id="ARBA00023136"/>
    </source>
</evidence>
<evidence type="ECO:0000256" key="2">
    <source>
        <dbReference type="ARBA" id="ARBA00022692"/>
    </source>
</evidence>
<dbReference type="PANTHER" id="PTHR22550:SF5">
    <property type="entry name" value="LEUCINE ZIPPER PROTEIN 4"/>
    <property type="match status" value="1"/>
</dbReference>
<dbReference type="Pfam" id="PF00092">
    <property type="entry name" value="VWA"/>
    <property type="match status" value="1"/>
</dbReference>
<dbReference type="SUPFAM" id="SSF53300">
    <property type="entry name" value="vWA-like"/>
    <property type="match status" value="1"/>
</dbReference>
<sequence length="338" mass="37463">MKLFGETYQFADAWVLWFLLIIPILVVFYIFIGNREVTYKTSIIPQGATVNSGFARFIKPFLFGLRMLALTFIITALARPQMSAESPSYVEQYKEGIDIVIALDASGSMLAKDFEPDRFEASKAVAEEFISKRPNDRIGLVLFEGEAYTQCPLTGDQDIVTELLRDAEMQVVEPGTAIGMGLGTAVNRLRDSEAVSKVIILLTDGVNTHGKIHPLAAAEMAKEFGVRVYTIGVGTNGKAKTPVAIDFSGKYIYDYVDVEIDEETLKTIANSTGGKYFRATDNNKLAAIYDEIDQLEKAKIETIEYEIDLPEKSMPLILLALGLISLELITRLIFRSLS</sequence>
<evidence type="ECO:0000256" key="3">
    <source>
        <dbReference type="ARBA" id="ARBA00022989"/>
    </source>
</evidence>
<evidence type="ECO:0000256" key="5">
    <source>
        <dbReference type="SAM" id="Phobius"/>
    </source>
</evidence>
<evidence type="ECO:0000256" key="1">
    <source>
        <dbReference type="ARBA" id="ARBA00022475"/>
    </source>
</evidence>
<dbReference type="Pfam" id="PF07584">
    <property type="entry name" value="BatA"/>
    <property type="match status" value="1"/>
</dbReference>
<name>A0A916JP02_9FLAO</name>
<evidence type="ECO:0000313" key="8">
    <source>
        <dbReference type="Proteomes" id="UP000683507"/>
    </source>
</evidence>
<gene>
    <name evidence="7" type="ORF">CRYO30217_02596</name>
</gene>
<reference evidence="7" key="1">
    <citation type="submission" date="2021-04" db="EMBL/GenBank/DDBJ databases">
        <authorList>
            <person name="Rodrigo-Torres L."/>
            <person name="Arahal R. D."/>
            <person name="Lucena T."/>
        </authorList>
    </citation>
    <scope>NUCLEOTIDE SEQUENCE</scope>
    <source>
        <strain evidence="7">AS29M-1</strain>
    </source>
</reference>
<feature type="transmembrane region" description="Helical" evidence="5">
    <location>
        <begin position="61"/>
        <end position="78"/>
    </location>
</feature>
<dbReference type="Proteomes" id="UP000683507">
    <property type="component" value="Chromosome"/>
</dbReference>
<keyword evidence="4 5" id="KW-0472">Membrane</keyword>
<protein>
    <recommendedName>
        <fullName evidence="6">VWFA domain-containing protein</fullName>
    </recommendedName>
</protein>
<keyword evidence="2 5" id="KW-0812">Transmembrane</keyword>
<dbReference type="InterPro" id="IPR002035">
    <property type="entry name" value="VWF_A"/>
</dbReference>
<dbReference type="InterPro" id="IPR036465">
    <property type="entry name" value="vWFA_dom_sf"/>
</dbReference>
<dbReference type="InterPro" id="IPR024163">
    <property type="entry name" value="Aerotolerance_reg_N"/>
</dbReference>
<keyword evidence="1" id="KW-1003">Cell membrane</keyword>
<dbReference type="CDD" id="cd01467">
    <property type="entry name" value="vWA_BatA_type"/>
    <property type="match status" value="1"/>
</dbReference>
<dbReference type="EMBL" id="OU015584">
    <property type="protein sequence ID" value="CAG5084902.1"/>
    <property type="molecule type" value="Genomic_DNA"/>
</dbReference>
<dbReference type="KEGG" id="ptan:CRYO30217_02596"/>
<dbReference type="PROSITE" id="PS50234">
    <property type="entry name" value="VWFA"/>
    <property type="match status" value="1"/>
</dbReference>
<dbReference type="InterPro" id="IPR033881">
    <property type="entry name" value="vWA_BatA_type"/>
</dbReference>
<evidence type="ECO:0000259" key="6">
    <source>
        <dbReference type="PROSITE" id="PS50234"/>
    </source>
</evidence>
<feature type="transmembrane region" description="Helical" evidence="5">
    <location>
        <begin position="14"/>
        <end position="32"/>
    </location>
</feature>
<dbReference type="Gene3D" id="3.40.50.410">
    <property type="entry name" value="von Willebrand factor, type A domain"/>
    <property type="match status" value="1"/>
</dbReference>
<proteinExistence type="predicted"/>
<evidence type="ECO:0000313" key="7">
    <source>
        <dbReference type="EMBL" id="CAG5084902.1"/>
    </source>
</evidence>
<dbReference type="AlphaFoldDB" id="A0A916JP02"/>